<feature type="compositionally biased region" description="Basic residues" evidence="1">
    <location>
        <begin position="59"/>
        <end position="74"/>
    </location>
</feature>
<evidence type="ECO:0000256" key="1">
    <source>
        <dbReference type="SAM" id="MobiDB-lite"/>
    </source>
</evidence>
<name>A0A875RUZ9_EENNA</name>
<dbReference type="Proteomes" id="UP000662931">
    <property type="component" value="Chromosome 2"/>
</dbReference>
<reference evidence="3" key="1">
    <citation type="submission" date="2020-10" db="EMBL/GenBank/DDBJ databases">
        <authorList>
            <person name="Roach M.J.R."/>
        </authorList>
    </citation>
    <scope>NUCLEOTIDE SEQUENCE</scope>
    <source>
        <strain evidence="3">CBS 1945</strain>
    </source>
</reference>
<evidence type="ECO:0000313" key="3">
    <source>
        <dbReference type="EMBL" id="QPG75107.1"/>
    </source>
</evidence>
<proteinExistence type="predicted"/>
<feature type="domain" description="BAG" evidence="2">
    <location>
        <begin position="140"/>
        <end position="190"/>
    </location>
</feature>
<dbReference type="GeneID" id="62195849"/>
<dbReference type="OrthoDB" id="3996254at2759"/>
<dbReference type="InterPro" id="IPR003103">
    <property type="entry name" value="BAG_domain"/>
</dbReference>
<dbReference type="InterPro" id="IPR036533">
    <property type="entry name" value="BAG_dom_sf"/>
</dbReference>
<protein>
    <recommendedName>
        <fullName evidence="2">BAG domain-containing protein</fullName>
    </recommendedName>
</protein>
<dbReference type="RefSeq" id="XP_038778672.1">
    <property type="nucleotide sequence ID" value="XM_038922744.1"/>
</dbReference>
<gene>
    <name evidence="3" type="ORF">FOA43_002448</name>
</gene>
<evidence type="ECO:0000259" key="2">
    <source>
        <dbReference type="PROSITE" id="PS51035"/>
    </source>
</evidence>
<evidence type="ECO:0000313" key="4">
    <source>
        <dbReference type="Proteomes" id="UP000662931"/>
    </source>
</evidence>
<dbReference type="AlphaFoldDB" id="A0A875RUZ9"/>
<dbReference type="EMBL" id="CP064813">
    <property type="protein sequence ID" value="QPG75107.1"/>
    <property type="molecule type" value="Genomic_DNA"/>
</dbReference>
<dbReference type="PROSITE" id="PS51035">
    <property type="entry name" value="BAG"/>
    <property type="match status" value="1"/>
</dbReference>
<organism evidence="3 4">
    <name type="scientific">Eeniella nana</name>
    <name type="common">Yeast</name>
    <name type="synonym">Brettanomyces nanus</name>
    <dbReference type="NCBI Taxonomy" id="13502"/>
    <lineage>
        <taxon>Eukaryota</taxon>
        <taxon>Fungi</taxon>
        <taxon>Dikarya</taxon>
        <taxon>Ascomycota</taxon>
        <taxon>Saccharomycotina</taxon>
        <taxon>Pichiomycetes</taxon>
        <taxon>Pichiales</taxon>
        <taxon>Pichiaceae</taxon>
        <taxon>Brettanomyces</taxon>
    </lineage>
</organism>
<sequence length="203" mass="23713">MSYCSQLHKVLNYEDAEKVVTFLEDNQQRVLIGVSAVAAMLLVRMVSGGGKKVKENSQSRRKKKHHKHRKHKNKQQQSVTEALKLDPVDISKLEISTIMREFDNKYEPKIRAFLEKIEERETSKTSKRTDTSVSYKEAFQYKYLYFNESLLKLLMRLDGVETLGKEELRIGRKTCIKKIQEECNKLDRYKVRIENLAKQGVTA</sequence>
<accession>A0A875RUZ9</accession>
<dbReference type="Gene3D" id="1.20.58.120">
    <property type="entry name" value="BAG domain"/>
    <property type="match status" value="1"/>
</dbReference>
<feature type="region of interest" description="Disordered" evidence="1">
    <location>
        <begin position="51"/>
        <end position="78"/>
    </location>
</feature>
<keyword evidence="4" id="KW-1185">Reference proteome</keyword>
<dbReference type="KEGG" id="bnn:FOA43_002448"/>
<dbReference type="Pfam" id="PF02179">
    <property type="entry name" value="BAG"/>
    <property type="match status" value="1"/>
</dbReference>
<dbReference type="GO" id="GO:0051087">
    <property type="term" value="F:protein-folding chaperone binding"/>
    <property type="evidence" value="ECO:0007669"/>
    <property type="project" value="InterPro"/>
</dbReference>
<dbReference type="SUPFAM" id="SSF63491">
    <property type="entry name" value="BAG domain"/>
    <property type="match status" value="1"/>
</dbReference>